<accession>A0A9P8PPP7</accession>
<dbReference type="Proteomes" id="UP000788993">
    <property type="component" value="Unassembled WGS sequence"/>
</dbReference>
<evidence type="ECO:0000313" key="2">
    <source>
        <dbReference type="Proteomes" id="UP000788993"/>
    </source>
</evidence>
<proteinExistence type="predicted"/>
<organism evidence="1 2">
    <name type="scientific">Ogataea polymorpha</name>
    <dbReference type="NCBI Taxonomy" id="460523"/>
    <lineage>
        <taxon>Eukaryota</taxon>
        <taxon>Fungi</taxon>
        <taxon>Dikarya</taxon>
        <taxon>Ascomycota</taxon>
        <taxon>Saccharomycotina</taxon>
        <taxon>Pichiomycetes</taxon>
        <taxon>Pichiales</taxon>
        <taxon>Pichiaceae</taxon>
        <taxon>Ogataea</taxon>
    </lineage>
</organism>
<dbReference type="AlphaFoldDB" id="A0A9P8PPP7"/>
<reference evidence="1" key="1">
    <citation type="journal article" date="2021" name="Open Biol.">
        <title>Shared evolutionary footprints suggest mitochondrial oxidative damage underlies multiple complex I losses in fungi.</title>
        <authorList>
            <person name="Schikora-Tamarit M.A."/>
            <person name="Marcet-Houben M."/>
            <person name="Nosek J."/>
            <person name="Gabaldon T."/>
        </authorList>
    </citation>
    <scope>NUCLEOTIDE SEQUENCE</scope>
    <source>
        <strain evidence="1">NCAIM Y.01608</strain>
    </source>
</reference>
<comment type="caution">
    <text evidence="1">The sequence shown here is derived from an EMBL/GenBank/DDBJ whole genome shotgun (WGS) entry which is preliminary data.</text>
</comment>
<sequence>MSKKPWNWASCRSIVIIWLAPAEVSRFAIKVPLWAIQERYPVGLAIEASLVRSVLSDEPVLTDRWLSTFLGLGSRTLTLDGSLGDCGTLSGTFDPLCWAPPGTPRLLA</sequence>
<keyword evidence="2" id="KW-1185">Reference proteome</keyword>
<protein>
    <submittedName>
        <fullName evidence="1">Uncharacterized protein</fullName>
    </submittedName>
</protein>
<dbReference type="EMBL" id="JAEUBD010000382">
    <property type="protein sequence ID" value="KAH3675357.1"/>
    <property type="molecule type" value="Genomic_DNA"/>
</dbReference>
<evidence type="ECO:0000313" key="1">
    <source>
        <dbReference type="EMBL" id="KAH3675357.1"/>
    </source>
</evidence>
<reference evidence="1" key="2">
    <citation type="submission" date="2021-01" db="EMBL/GenBank/DDBJ databases">
        <authorList>
            <person name="Schikora-Tamarit M.A."/>
        </authorList>
    </citation>
    <scope>NUCLEOTIDE SEQUENCE</scope>
    <source>
        <strain evidence="1">NCAIM Y.01608</strain>
    </source>
</reference>
<gene>
    <name evidence="1" type="ORF">OGATHE_001697</name>
</gene>
<name>A0A9P8PPP7_9ASCO</name>